<dbReference type="GO" id="GO:0005886">
    <property type="term" value="C:plasma membrane"/>
    <property type="evidence" value="ECO:0007669"/>
    <property type="project" value="UniProtKB-SubCell"/>
</dbReference>
<protein>
    <submittedName>
        <fullName evidence="8">EscR/YscR/HrcR family type III secretion system export apparatus protein</fullName>
    </submittedName>
</protein>
<name>A0A249E042_9ENTR</name>
<reference evidence="9" key="1">
    <citation type="submission" date="2016-06" db="EMBL/GenBank/DDBJ databases">
        <authorList>
            <person name="Chen W."/>
            <person name="Hasegawa D.K."/>
        </authorList>
    </citation>
    <scope>NUCLEOTIDE SEQUENCE [LARGE SCALE GENOMIC DNA]</scope>
    <source>
        <strain evidence="9">MEAM1</strain>
    </source>
</reference>
<evidence type="ECO:0000256" key="5">
    <source>
        <dbReference type="ARBA" id="ARBA00022989"/>
    </source>
</evidence>
<dbReference type="EMBL" id="CP016303">
    <property type="protein sequence ID" value="ASX26700.1"/>
    <property type="molecule type" value="Genomic_DNA"/>
</dbReference>
<evidence type="ECO:0000256" key="3">
    <source>
        <dbReference type="ARBA" id="ARBA00022475"/>
    </source>
</evidence>
<organism evidence="8 9">
    <name type="scientific">Candidatus Hamiltonella defensa</name>
    <name type="common">Bemisia tabaci</name>
    <dbReference type="NCBI Taxonomy" id="672795"/>
    <lineage>
        <taxon>Bacteria</taxon>
        <taxon>Pseudomonadati</taxon>
        <taxon>Pseudomonadota</taxon>
        <taxon>Gammaproteobacteria</taxon>
        <taxon>Enterobacterales</taxon>
        <taxon>Enterobacteriaceae</taxon>
        <taxon>aphid secondary symbionts</taxon>
        <taxon>Candidatus Williamhamiltonella</taxon>
    </lineage>
</organism>
<feature type="transmembrane region" description="Helical" evidence="7">
    <location>
        <begin position="158"/>
        <end position="179"/>
    </location>
</feature>
<keyword evidence="3 7" id="KW-1003">Cell membrane</keyword>
<evidence type="ECO:0000256" key="7">
    <source>
        <dbReference type="RuleBase" id="RU362070"/>
    </source>
</evidence>
<evidence type="ECO:0000256" key="2">
    <source>
        <dbReference type="ARBA" id="ARBA00006257"/>
    </source>
</evidence>
<keyword evidence="5 7" id="KW-1133">Transmembrane helix</keyword>
<comment type="similarity">
    <text evidence="2 7">Belongs to the FliP/MopC/SpaP family.</text>
</comment>
<dbReference type="PROSITE" id="PS01061">
    <property type="entry name" value="FLIP_2"/>
    <property type="match status" value="1"/>
</dbReference>
<dbReference type="GO" id="GO:0009306">
    <property type="term" value="P:protein secretion"/>
    <property type="evidence" value="ECO:0007669"/>
    <property type="project" value="UniProtKB-UniRule"/>
</dbReference>
<proteinExistence type="inferred from homology"/>
<gene>
    <name evidence="8" type="ORF">BA171_06635</name>
</gene>
<evidence type="ECO:0000313" key="8">
    <source>
        <dbReference type="EMBL" id="ASX26700.1"/>
    </source>
</evidence>
<feature type="transmembrane region" description="Helical" evidence="7">
    <location>
        <begin position="12"/>
        <end position="33"/>
    </location>
</feature>
<dbReference type="NCBIfam" id="TIGR01102">
    <property type="entry name" value="yscR"/>
    <property type="match status" value="1"/>
</dbReference>
<dbReference type="PROSITE" id="PS01060">
    <property type="entry name" value="FLIP_1"/>
    <property type="match status" value="1"/>
</dbReference>
<evidence type="ECO:0000256" key="1">
    <source>
        <dbReference type="ARBA" id="ARBA00004651"/>
    </source>
</evidence>
<keyword evidence="6 7" id="KW-0472">Membrane</keyword>
<feature type="transmembrane region" description="Helical" evidence="7">
    <location>
        <begin position="191"/>
        <end position="212"/>
    </location>
</feature>
<dbReference type="OrthoDB" id="9805111at2"/>
<evidence type="ECO:0000313" key="9">
    <source>
        <dbReference type="Proteomes" id="UP000216438"/>
    </source>
</evidence>
<feature type="transmembrane region" description="Helical" evidence="7">
    <location>
        <begin position="53"/>
        <end position="72"/>
    </location>
</feature>
<dbReference type="NCBIfam" id="NF009438">
    <property type="entry name" value="PRK12797.1"/>
    <property type="match status" value="1"/>
</dbReference>
<dbReference type="PRINTS" id="PR01302">
    <property type="entry name" value="TYPE3IMPPROT"/>
</dbReference>
<accession>A0A249E042</accession>
<keyword evidence="4 7" id="KW-0812">Transmembrane</keyword>
<reference evidence="8 9" key="2">
    <citation type="submission" date="2017-09" db="EMBL/GenBank/DDBJ databases">
        <title>The genome of whitefly Bemisia tabaci, a global crop pest, provides novel insights into virus transmission, host adaptation and insecticide resistance.</title>
        <authorList>
            <person name="Kaur N."/>
            <person name="Kliot A."/>
            <person name="Pinheiro P.V."/>
            <person name="Luan J."/>
            <person name="Zheng Y."/>
            <person name="Liu W."/>
            <person name="Sun H."/>
            <person name="Yang X."/>
            <person name="Xu Y."/>
            <person name="Luo Y."/>
            <person name="Kruse A."/>
            <person name="Fisher T.W."/>
            <person name="Nelson D.R."/>
            <person name="Elimelech M."/>
            <person name="MacCoss M."/>
            <person name="Johnson R."/>
            <person name="Cohen E."/>
            <person name="Hunter W.B."/>
            <person name="Brown J.K."/>
            <person name="Jander G."/>
            <person name="Cilia M."/>
            <person name="Douglas A.E."/>
            <person name="Ghanim M."/>
            <person name="Simmons A.M."/>
            <person name="Wintermantel W.M."/>
            <person name="Ling K.-S."/>
            <person name="Fei Z."/>
        </authorList>
    </citation>
    <scope>NUCLEOTIDE SEQUENCE [LARGE SCALE GENOMIC DNA]</scope>
    <source>
        <strain evidence="8 9">MEAM1</strain>
    </source>
</reference>
<sequence length="216" mass="24181">MELVNSSYELITLLFLLSIFPLLVVMGTCFLKLSVVFSLLRNALGVQQTPPNIAIYGLALVLTIFIMAPVGLEVNESLKGEKLSQDFGTFVEQINSKALDPYRQFLLHNTSSEQINFFSDMIKNNWPKKYRDKVASDSLLILMPAFTVSQLIEAFKIGLLLYLPFVAIDLIVSNILLAMGMMMMSPMTISLPFKILIFLLVGGWEMILGQLAGSYR</sequence>
<evidence type="ECO:0000256" key="4">
    <source>
        <dbReference type="ARBA" id="ARBA00022692"/>
    </source>
</evidence>
<dbReference type="InterPro" id="IPR005773">
    <property type="entry name" value="T3SS_YscR-like"/>
</dbReference>
<evidence type="ECO:0000256" key="6">
    <source>
        <dbReference type="ARBA" id="ARBA00023136"/>
    </source>
</evidence>
<dbReference type="Proteomes" id="UP000216438">
    <property type="component" value="Chromosome"/>
</dbReference>
<dbReference type="AlphaFoldDB" id="A0A249E042"/>
<dbReference type="Pfam" id="PF00813">
    <property type="entry name" value="FliP"/>
    <property type="match status" value="1"/>
</dbReference>
<dbReference type="PANTHER" id="PTHR30587:SF3">
    <property type="entry name" value="VIRULENCE PROTEIN YSCR"/>
    <property type="match status" value="1"/>
</dbReference>
<dbReference type="PANTHER" id="PTHR30587">
    <property type="entry name" value="FLAGELLAR BIOSYNTHETIC PROTEIN FLIP"/>
    <property type="match status" value="1"/>
</dbReference>
<comment type="subcellular location">
    <subcellularLocation>
        <location evidence="1">Cell membrane</location>
        <topology evidence="1">Multi-pass membrane protein</topology>
    </subcellularLocation>
</comment>
<dbReference type="InterPro" id="IPR005838">
    <property type="entry name" value="T3SS_IM_P"/>
</dbReference>
<dbReference type="RefSeq" id="WP_016857573.1">
    <property type="nucleotide sequence ID" value="NZ_CP016303.1"/>
</dbReference>